<feature type="signal peptide" evidence="2">
    <location>
        <begin position="1"/>
        <end position="30"/>
    </location>
</feature>
<dbReference type="EMBL" id="SMAA01000010">
    <property type="protein sequence ID" value="TCS78398.1"/>
    <property type="molecule type" value="Genomic_DNA"/>
</dbReference>
<dbReference type="RefSeq" id="WP_132549925.1">
    <property type="nucleotide sequence ID" value="NZ_SMAA01000010.1"/>
</dbReference>
<dbReference type="AlphaFoldDB" id="A0A4R3K6L0"/>
<organism evidence="3 4">
    <name type="scientific">Pectinatus cerevisiiphilus</name>
    <dbReference type="NCBI Taxonomy" id="86956"/>
    <lineage>
        <taxon>Bacteria</taxon>
        <taxon>Bacillati</taxon>
        <taxon>Bacillota</taxon>
        <taxon>Negativicutes</taxon>
        <taxon>Selenomonadales</taxon>
        <taxon>Selenomonadaceae</taxon>
        <taxon>Pectinatus</taxon>
    </lineage>
</organism>
<protein>
    <submittedName>
        <fullName evidence="3">Uncharacterized protein</fullName>
    </submittedName>
</protein>
<dbReference type="Proteomes" id="UP000295188">
    <property type="component" value="Unassembled WGS sequence"/>
</dbReference>
<evidence type="ECO:0000313" key="4">
    <source>
        <dbReference type="Proteomes" id="UP000295188"/>
    </source>
</evidence>
<name>A0A4R3K6L0_9FIRM</name>
<keyword evidence="2" id="KW-0732">Signal</keyword>
<evidence type="ECO:0000313" key="3">
    <source>
        <dbReference type="EMBL" id="TCS78398.1"/>
    </source>
</evidence>
<accession>A0A4R3K6L0</accession>
<gene>
    <name evidence="3" type="ORF">EDC37_11026</name>
</gene>
<evidence type="ECO:0000256" key="1">
    <source>
        <dbReference type="SAM" id="MobiDB-lite"/>
    </source>
</evidence>
<reference evidence="3 4" key="1">
    <citation type="submission" date="2019-03" db="EMBL/GenBank/DDBJ databases">
        <title>Genomic Encyclopedia of Type Strains, Phase IV (KMG-IV): sequencing the most valuable type-strain genomes for metagenomic binning, comparative biology and taxonomic classification.</title>
        <authorList>
            <person name="Goeker M."/>
        </authorList>
    </citation>
    <scope>NUCLEOTIDE SEQUENCE [LARGE SCALE GENOMIC DNA]</scope>
    <source>
        <strain evidence="3 4">DSM 20467</strain>
    </source>
</reference>
<comment type="caution">
    <text evidence="3">The sequence shown here is derived from an EMBL/GenBank/DDBJ whole genome shotgun (WGS) entry which is preliminary data.</text>
</comment>
<feature type="chain" id="PRO_5020845766" evidence="2">
    <location>
        <begin position="31"/>
        <end position="270"/>
    </location>
</feature>
<proteinExistence type="predicted"/>
<feature type="region of interest" description="Disordered" evidence="1">
    <location>
        <begin position="226"/>
        <end position="270"/>
    </location>
</feature>
<sequence length="270" mass="28990">MRMINMLKIFAGIFAVSMSIGLMQPKQASAAYTYTSKDYGYSIDCPQKPLGVIPLIDPNQKGEVLVFKNDGYNILEGWIIATNAFDSSQIPNFDKMTDKESQQYAANFVMNSNGRYQTVLFIPLNGHKVLYAVGQQDVYVDANKKEKADAVKGNVSQRIETYIPGQKTNYVIVFFKSGEMTTQDSTDYQNGLISFKELPADANAIQGTPANANANANAIQGTPANANANATPVAPTDANANAAQAPTDANTNAAQAPADANADAPAENNN</sequence>
<evidence type="ECO:0000256" key="2">
    <source>
        <dbReference type="SAM" id="SignalP"/>
    </source>
</evidence>
<dbReference type="OrthoDB" id="1664616at2"/>
<keyword evidence="4" id="KW-1185">Reference proteome</keyword>